<dbReference type="Proteomes" id="UP000799753">
    <property type="component" value="Unassembled WGS sequence"/>
</dbReference>
<protein>
    <submittedName>
        <fullName evidence="3">Uncharacterized protein</fullName>
    </submittedName>
</protein>
<sequence>MASPTLKPTTQTSPLIPSKLAKDQTSEPLTSAGYYIIKSLAWSHIGLGAAVLFAPRAVFGLFKFPIPVEMATMARLFGARDVAIGGLLATADDKNLPDGGRREIKKALWASMGKDAIDVCSVAVALTGGHMGKLPSAMLAGGAAVGIGMGFLGLRTV</sequence>
<feature type="compositionally biased region" description="Polar residues" evidence="1">
    <location>
        <begin position="1"/>
        <end position="15"/>
    </location>
</feature>
<evidence type="ECO:0000313" key="3">
    <source>
        <dbReference type="EMBL" id="KAF2642830.1"/>
    </source>
</evidence>
<evidence type="ECO:0000313" key="4">
    <source>
        <dbReference type="Proteomes" id="UP000799753"/>
    </source>
</evidence>
<keyword evidence="2" id="KW-0812">Transmembrane</keyword>
<evidence type="ECO:0000256" key="1">
    <source>
        <dbReference type="SAM" id="MobiDB-lite"/>
    </source>
</evidence>
<reference evidence="3" key="1">
    <citation type="journal article" date="2020" name="Stud. Mycol.">
        <title>101 Dothideomycetes genomes: a test case for predicting lifestyles and emergence of pathogens.</title>
        <authorList>
            <person name="Haridas S."/>
            <person name="Albert R."/>
            <person name="Binder M."/>
            <person name="Bloem J."/>
            <person name="Labutti K."/>
            <person name="Salamov A."/>
            <person name="Andreopoulos B."/>
            <person name="Baker S."/>
            <person name="Barry K."/>
            <person name="Bills G."/>
            <person name="Bluhm B."/>
            <person name="Cannon C."/>
            <person name="Castanera R."/>
            <person name="Culley D."/>
            <person name="Daum C."/>
            <person name="Ezra D."/>
            <person name="Gonzalez J."/>
            <person name="Henrissat B."/>
            <person name="Kuo A."/>
            <person name="Liang C."/>
            <person name="Lipzen A."/>
            <person name="Lutzoni F."/>
            <person name="Magnuson J."/>
            <person name="Mondo S."/>
            <person name="Nolan M."/>
            <person name="Ohm R."/>
            <person name="Pangilinan J."/>
            <person name="Park H.-J."/>
            <person name="Ramirez L."/>
            <person name="Alfaro M."/>
            <person name="Sun H."/>
            <person name="Tritt A."/>
            <person name="Yoshinaga Y."/>
            <person name="Zwiers L.-H."/>
            <person name="Turgeon B."/>
            <person name="Goodwin S."/>
            <person name="Spatafora J."/>
            <person name="Crous P."/>
            <person name="Grigoriev I."/>
        </authorList>
    </citation>
    <scope>NUCLEOTIDE SEQUENCE</scope>
    <source>
        <strain evidence="3">CBS 473.64</strain>
    </source>
</reference>
<feature type="region of interest" description="Disordered" evidence="1">
    <location>
        <begin position="1"/>
        <end position="22"/>
    </location>
</feature>
<feature type="transmembrane region" description="Helical" evidence="2">
    <location>
        <begin position="137"/>
        <end position="154"/>
    </location>
</feature>
<organism evidence="3 4">
    <name type="scientific">Massarina eburnea CBS 473.64</name>
    <dbReference type="NCBI Taxonomy" id="1395130"/>
    <lineage>
        <taxon>Eukaryota</taxon>
        <taxon>Fungi</taxon>
        <taxon>Dikarya</taxon>
        <taxon>Ascomycota</taxon>
        <taxon>Pezizomycotina</taxon>
        <taxon>Dothideomycetes</taxon>
        <taxon>Pleosporomycetidae</taxon>
        <taxon>Pleosporales</taxon>
        <taxon>Massarineae</taxon>
        <taxon>Massarinaceae</taxon>
        <taxon>Massarina</taxon>
    </lineage>
</organism>
<gene>
    <name evidence="3" type="ORF">P280DRAFT_468141</name>
</gene>
<accession>A0A6A6S5G5</accession>
<evidence type="ECO:0000256" key="2">
    <source>
        <dbReference type="SAM" id="Phobius"/>
    </source>
</evidence>
<dbReference type="AlphaFoldDB" id="A0A6A6S5G5"/>
<dbReference type="OrthoDB" id="4160064at2759"/>
<dbReference type="EMBL" id="MU006781">
    <property type="protein sequence ID" value="KAF2642830.1"/>
    <property type="molecule type" value="Genomic_DNA"/>
</dbReference>
<name>A0A6A6S5G5_9PLEO</name>
<proteinExistence type="predicted"/>
<keyword evidence="2" id="KW-0472">Membrane</keyword>
<keyword evidence="2" id="KW-1133">Transmembrane helix</keyword>
<feature type="transmembrane region" description="Helical" evidence="2">
    <location>
        <begin position="32"/>
        <end position="54"/>
    </location>
</feature>
<keyword evidence="4" id="KW-1185">Reference proteome</keyword>